<dbReference type="PROSITE" id="PS51186">
    <property type="entry name" value="GNAT"/>
    <property type="match status" value="1"/>
</dbReference>
<evidence type="ECO:0000256" key="2">
    <source>
        <dbReference type="ARBA" id="ARBA00023315"/>
    </source>
</evidence>
<dbReference type="CDD" id="cd04301">
    <property type="entry name" value="NAT_SF"/>
    <property type="match status" value="1"/>
</dbReference>
<gene>
    <name evidence="4" type="ORF">BEI61_03466</name>
</gene>
<name>A0A1E3AHA6_9FIRM</name>
<dbReference type="InterPro" id="IPR000182">
    <property type="entry name" value="GNAT_dom"/>
</dbReference>
<reference evidence="4 5" key="1">
    <citation type="submission" date="2016-07" db="EMBL/GenBank/DDBJ databases">
        <title>Characterization of isolates of Eisenbergiella tayi derived from blood cultures, using whole genome sequencing.</title>
        <authorList>
            <person name="Burdz T."/>
            <person name="Wiebe D."/>
            <person name="Huynh C."/>
            <person name="Bernard K."/>
        </authorList>
    </citation>
    <scope>NUCLEOTIDE SEQUENCE [LARGE SCALE GENOMIC DNA]</scope>
    <source>
        <strain evidence="4 5">NML 110608</strain>
    </source>
</reference>
<evidence type="ECO:0000313" key="4">
    <source>
        <dbReference type="EMBL" id="ODM07576.1"/>
    </source>
</evidence>
<dbReference type="PANTHER" id="PTHR43877:SF2">
    <property type="entry name" value="AMINOALKYLPHOSPHONATE N-ACETYLTRANSFERASE-RELATED"/>
    <property type="match status" value="1"/>
</dbReference>
<feature type="domain" description="N-acetyltransferase" evidence="3">
    <location>
        <begin position="1"/>
        <end position="153"/>
    </location>
</feature>
<sequence>MKIRIAAAEDIPEIEELYRQLFAAMAEIQPEFIRPGSQDESFIRMNMESEEADILTAWEEEKMVGFLLVQQKSAPPYECFIPHRFACIMDLAVDEKHRGKGIGTSLIKEAEAWAVKRGLEYIELGVLAGNFSAEELYEKMGYRDTQKTMRHML</sequence>
<keyword evidence="1 4" id="KW-0808">Transferase</keyword>
<dbReference type="GO" id="GO:0016747">
    <property type="term" value="F:acyltransferase activity, transferring groups other than amino-acyl groups"/>
    <property type="evidence" value="ECO:0007669"/>
    <property type="project" value="InterPro"/>
</dbReference>
<dbReference type="SUPFAM" id="SSF55729">
    <property type="entry name" value="Acyl-CoA N-acyltransferases (Nat)"/>
    <property type="match status" value="1"/>
</dbReference>
<dbReference type="EMBL" id="MCGH01000002">
    <property type="protein sequence ID" value="ODM07576.1"/>
    <property type="molecule type" value="Genomic_DNA"/>
</dbReference>
<accession>A0A1E3AHA6</accession>
<organism evidence="4 5">
    <name type="scientific">Eisenbergiella tayi</name>
    <dbReference type="NCBI Taxonomy" id="1432052"/>
    <lineage>
        <taxon>Bacteria</taxon>
        <taxon>Bacillati</taxon>
        <taxon>Bacillota</taxon>
        <taxon>Clostridia</taxon>
        <taxon>Lachnospirales</taxon>
        <taxon>Lachnospiraceae</taxon>
        <taxon>Eisenbergiella</taxon>
    </lineage>
</organism>
<dbReference type="AlphaFoldDB" id="A0A1E3AHA6"/>
<dbReference type="InterPro" id="IPR050832">
    <property type="entry name" value="Bact_Acetyltransf"/>
</dbReference>
<dbReference type="RefSeq" id="WP_069153191.1">
    <property type="nucleotide sequence ID" value="NZ_MCGH01000002.1"/>
</dbReference>
<evidence type="ECO:0000313" key="5">
    <source>
        <dbReference type="Proteomes" id="UP000094067"/>
    </source>
</evidence>
<evidence type="ECO:0000256" key="1">
    <source>
        <dbReference type="ARBA" id="ARBA00022679"/>
    </source>
</evidence>
<dbReference type="Gene3D" id="3.40.630.30">
    <property type="match status" value="1"/>
</dbReference>
<comment type="caution">
    <text evidence="4">The sequence shown here is derived from an EMBL/GenBank/DDBJ whole genome shotgun (WGS) entry which is preliminary data.</text>
</comment>
<dbReference type="Pfam" id="PF00583">
    <property type="entry name" value="Acetyltransf_1"/>
    <property type="match status" value="1"/>
</dbReference>
<proteinExistence type="predicted"/>
<dbReference type="Proteomes" id="UP000094067">
    <property type="component" value="Unassembled WGS sequence"/>
</dbReference>
<protein>
    <submittedName>
        <fullName evidence="4">Putative acetyltransferase</fullName>
    </submittedName>
</protein>
<evidence type="ECO:0000259" key="3">
    <source>
        <dbReference type="PROSITE" id="PS51186"/>
    </source>
</evidence>
<keyword evidence="2" id="KW-0012">Acyltransferase</keyword>
<dbReference type="PANTHER" id="PTHR43877">
    <property type="entry name" value="AMINOALKYLPHOSPHONATE N-ACETYLTRANSFERASE-RELATED-RELATED"/>
    <property type="match status" value="1"/>
</dbReference>
<dbReference type="InterPro" id="IPR016181">
    <property type="entry name" value="Acyl_CoA_acyltransferase"/>
</dbReference>